<evidence type="ECO:0000256" key="5">
    <source>
        <dbReference type="ARBA" id="ARBA00023002"/>
    </source>
</evidence>
<evidence type="ECO:0000256" key="3">
    <source>
        <dbReference type="ARBA" id="ARBA00022605"/>
    </source>
</evidence>
<accession>W6S0W3</accession>
<gene>
    <name evidence="7 9" type="primary">aroE</name>
    <name evidence="9" type="ORF">CM240_2357</name>
</gene>
<feature type="binding site" evidence="7">
    <location>
        <position position="213"/>
    </location>
    <ligand>
        <name>NADP(+)</name>
        <dbReference type="ChEBI" id="CHEBI:58349"/>
    </ligand>
</feature>
<dbReference type="InterPro" id="IPR036291">
    <property type="entry name" value="NAD(P)-bd_dom_sf"/>
</dbReference>
<sequence>MMKEKNLFGLIGKKLGHSLSPEIHEKIFEGLNIKGNYSLYELDEKSVSKGIESFKLLGYKGVNVTIPYKEEVIKTLDYISEDAKNIGAVNTIAFKNGRVEGYNTDYYGFGMLLEYNNIIVEEKKIVVLGNGGASKAVIQYLKDKKARDIYLVSRRCRESEEVDGVHIINYEMLENLNDGDVIVNCTPVGMYPNVEGTPVKESIIKEFGSAVDLIYNPMETEFLALGKKNGLNIANGLLMLVGQAVKAEEIWNDISIDKDTIMKVYEFLLNNFK</sequence>
<dbReference type="GO" id="GO:0019632">
    <property type="term" value="P:shikimate metabolic process"/>
    <property type="evidence" value="ECO:0007669"/>
    <property type="project" value="InterPro"/>
</dbReference>
<feature type="binding site" evidence="7">
    <location>
        <position position="236"/>
    </location>
    <ligand>
        <name>NADP(+)</name>
        <dbReference type="ChEBI" id="CHEBI:58349"/>
    </ligand>
</feature>
<feature type="domain" description="Shikimate dehydrogenase substrate binding N-terminal" evidence="8">
    <location>
        <begin position="10"/>
        <end position="92"/>
    </location>
</feature>
<dbReference type="Proteomes" id="UP000019426">
    <property type="component" value="Chromosome M2/40_rep1"/>
</dbReference>
<dbReference type="AlphaFoldDB" id="W6S0W3"/>
<dbReference type="GO" id="GO:0050661">
    <property type="term" value="F:NADP binding"/>
    <property type="evidence" value="ECO:0007669"/>
    <property type="project" value="InterPro"/>
</dbReference>
<evidence type="ECO:0000256" key="4">
    <source>
        <dbReference type="ARBA" id="ARBA00022857"/>
    </source>
</evidence>
<dbReference type="CDD" id="cd01065">
    <property type="entry name" value="NAD_bind_Shikimate_DH"/>
    <property type="match status" value="1"/>
</dbReference>
<dbReference type="SUPFAM" id="SSF51735">
    <property type="entry name" value="NAD(P)-binding Rossmann-fold domains"/>
    <property type="match status" value="1"/>
</dbReference>
<dbReference type="PATRIC" id="fig|1216932.3.peg.2335"/>
<dbReference type="EMBL" id="HG917868">
    <property type="protein sequence ID" value="CDM69494.1"/>
    <property type="molecule type" value="Genomic_DNA"/>
</dbReference>
<dbReference type="GO" id="GO:0005829">
    <property type="term" value="C:cytosol"/>
    <property type="evidence" value="ECO:0007669"/>
    <property type="project" value="TreeGrafter"/>
</dbReference>
<dbReference type="UniPathway" id="UPA00053">
    <property type="reaction ID" value="UER00087"/>
</dbReference>
<dbReference type="SUPFAM" id="SSF53223">
    <property type="entry name" value="Aminoacid dehydrogenase-like, N-terminal domain"/>
    <property type="match status" value="1"/>
</dbReference>
<feature type="binding site" evidence="7">
    <location>
        <begin position="129"/>
        <end position="133"/>
    </location>
    <ligand>
        <name>NADP(+)</name>
        <dbReference type="ChEBI" id="CHEBI:58349"/>
    </ligand>
</feature>
<dbReference type="HOGENOM" id="CLU_044063_4_1_9"/>
<dbReference type="KEGG" id="clt:CM240_2357"/>
<dbReference type="InterPro" id="IPR011342">
    <property type="entry name" value="Shikimate_DH"/>
</dbReference>
<reference evidence="9 10" key="1">
    <citation type="submission" date="2013-11" db="EMBL/GenBank/DDBJ databases">
        <title>Complete genome sequence of Clostridum sp. M2/40.</title>
        <authorList>
            <person name="Wibberg D."/>
            <person name="Puehler A."/>
            <person name="Schlueter A."/>
        </authorList>
    </citation>
    <scope>NUCLEOTIDE SEQUENCE [LARGE SCALE GENOMIC DNA]</scope>
    <source>
        <strain evidence="10">M2/40</strain>
    </source>
</reference>
<protein>
    <recommendedName>
        <fullName evidence="2 7">Shikimate dehydrogenase (NADP(+))</fullName>
        <shortName evidence="7">SDH</shortName>
        <ecNumber evidence="2 7">1.1.1.25</ecNumber>
    </recommendedName>
</protein>
<feature type="binding site" evidence="7">
    <location>
        <position position="90"/>
    </location>
    <ligand>
        <name>shikimate</name>
        <dbReference type="ChEBI" id="CHEBI:36208"/>
    </ligand>
</feature>
<comment type="catalytic activity">
    <reaction evidence="7">
        <text>shikimate + NADP(+) = 3-dehydroshikimate + NADPH + H(+)</text>
        <dbReference type="Rhea" id="RHEA:17737"/>
        <dbReference type="ChEBI" id="CHEBI:15378"/>
        <dbReference type="ChEBI" id="CHEBI:16630"/>
        <dbReference type="ChEBI" id="CHEBI:36208"/>
        <dbReference type="ChEBI" id="CHEBI:57783"/>
        <dbReference type="ChEBI" id="CHEBI:58349"/>
        <dbReference type="EC" id="1.1.1.25"/>
    </reaction>
</comment>
<dbReference type="GO" id="GO:0008652">
    <property type="term" value="P:amino acid biosynthetic process"/>
    <property type="evidence" value="ECO:0007669"/>
    <property type="project" value="UniProtKB-KW"/>
</dbReference>
<dbReference type="GO" id="GO:0004764">
    <property type="term" value="F:shikimate 3-dehydrogenase (NADP+) activity"/>
    <property type="evidence" value="ECO:0007669"/>
    <property type="project" value="UniProtKB-UniRule"/>
</dbReference>
<feature type="binding site" evidence="7">
    <location>
        <position position="243"/>
    </location>
    <ligand>
        <name>shikimate</name>
        <dbReference type="ChEBI" id="CHEBI:36208"/>
    </ligand>
</feature>
<evidence type="ECO:0000313" key="10">
    <source>
        <dbReference type="Proteomes" id="UP000019426"/>
    </source>
</evidence>
<feature type="binding site" evidence="7">
    <location>
        <position position="105"/>
    </location>
    <ligand>
        <name>shikimate</name>
        <dbReference type="ChEBI" id="CHEBI:36208"/>
    </ligand>
</feature>
<dbReference type="PANTHER" id="PTHR21089">
    <property type="entry name" value="SHIKIMATE DEHYDROGENASE"/>
    <property type="match status" value="1"/>
</dbReference>
<keyword evidence="6 7" id="KW-0057">Aromatic amino acid biosynthesis</keyword>
<comment type="caution">
    <text evidence="7">Lacks conserved residue(s) required for the propagation of feature annotation.</text>
</comment>
<dbReference type="PANTHER" id="PTHR21089:SF1">
    <property type="entry name" value="BIFUNCTIONAL 3-DEHYDROQUINATE DEHYDRATASE_SHIKIMATE DEHYDROGENASE, CHLOROPLASTIC"/>
    <property type="match status" value="1"/>
</dbReference>
<keyword evidence="5 7" id="KW-0560">Oxidoreductase</keyword>
<name>W6S0W3_9CLOT</name>
<keyword evidence="4 7" id="KW-0521">NADP</keyword>
<feature type="binding site" evidence="7">
    <location>
        <position position="81"/>
    </location>
    <ligand>
        <name>NADP(+)</name>
        <dbReference type="ChEBI" id="CHEBI:58349"/>
    </ligand>
</feature>
<proteinExistence type="inferred from homology"/>
<evidence type="ECO:0000256" key="2">
    <source>
        <dbReference type="ARBA" id="ARBA00012962"/>
    </source>
</evidence>
<feature type="binding site" evidence="7">
    <location>
        <begin position="18"/>
        <end position="20"/>
    </location>
    <ligand>
        <name>shikimate</name>
        <dbReference type="ChEBI" id="CHEBI:36208"/>
    </ligand>
</feature>
<dbReference type="Gene3D" id="3.40.50.10860">
    <property type="entry name" value="Leucine Dehydrogenase, chain A, domain 1"/>
    <property type="match status" value="1"/>
</dbReference>
<dbReference type="InterPro" id="IPR013708">
    <property type="entry name" value="Shikimate_DH-bd_N"/>
</dbReference>
<dbReference type="InterPro" id="IPR022893">
    <property type="entry name" value="Shikimate_DH_fam"/>
</dbReference>
<dbReference type="NCBIfam" id="TIGR00507">
    <property type="entry name" value="aroE"/>
    <property type="match status" value="1"/>
</dbReference>
<organism evidence="9 10">
    <name type="scientific">Clostridium bornimense</name>
    <dbReference type="NCBI Taxonomy" id="1216932"/>
    <lineage>
        <taxon>Bacteria</taxon>
        <taxon>Bacillati</taxon>
        <taxon>Bacillota</taxon>
        <taxon>Clostridia</taxon>
        <taxon>Eubacteriales</taxon>
        <taxon>Clostridiaceae</taxon>
        <taxon>Clostridium</taxon>
    </lineage>
</organism>
<feature type="binding site" evidence="7">
    <location>
        <position position="215"/>
    </location>
    <ligand>
        <name>shikimate</name>
        <dbReference type="ChEBI" id="CHEBI:36208"/>
    </ligand>
</feature>
<evidence type="ECO:0000256" key="7">
    <source>
        <dbReference type="HAMAP-Rule" id="MF_00222"/>
    </source>
</evidence>
<dbReference type="HAMAP" id="MF_00222">
    <property type="entry name" value="Shikimate_DH_AroE"/>
    <property type="match status" value="1"/>
</dbReference>
<comment type="similarity">
    <text evidence="7">Belongs to the shikimate dehydrogenase family.</text>
</comment>
<dbReference type="InterPro" id="IPR046346">
    <property type="entry name" value="Aminoacid_DH-like_N_sf"/>
</dbReference>
<dbReference type="EC" id="1.1.1.25" evidence="2 7"/>
<keyword evidence="10" id="KW-1185">Reference proteome</keyword>
<evidence type="ECO:0000259" key="8">
    <source>
        <dbReference type="Pfam" id="PF08501"/>
    </source>
</evidence>
<comment type="pathway">
    <text evidence="1 7">Metabolic intermediate biosynthesis; chorismate biosynthesis; chorismate from D-erythrose 4-phosphate and phosphoenolpyruvate: step 4/7.</text>
</comment>
<comment type="function">
    <text evidence="7">Involved in the biosynthesis of the chorismate, which leads to the biosynthesis of aromatic amino acids. Catalyzes the reversible NADPH linked reduction of 3-dehydroshikimate (DHSA) to yield shikimate (SA).</text>
</comment>
<dbReference type="GO" id="GO:0009073">
    <property type="term" value="P:aromatic amino acid family biosynthetic process"/>
    <property type="evidence" value="ECO:0007669"/>
    <property type="project" value="UniProtKB-KW"/>
</dbReference>
<dbReference type="Gene3D" id="3.40.50.720">
    <property type="entry name" value="NAD(P)-binding Rossmann-like Domain"/>
    <property type="match status" value="1"/>
</dbReference>
<dbReference type="eggNOG" id="COG0169">
    <property type="taxonomic scope" value="Bacteria"/>
</dbReference>
<evidence type="ECO:0000256" key="6">
    <source>
        <dbReference type="ARBA" id="ARBA00023141"/>
    </source>
</evidence>
<dbReference type="GO" id="GO:0009423">
    <property type="term" value="P:chorismate biosynthetic process"/>
    <property type="evidence" value="ECO:0007669"/>
    <property type="project" value="UniProtKB-UniRule"/>
</dbReference>
<feature type="active site" description="Proton acceptor" evidence="7">
    <location>
        <position position="69"/>
    </location>
</feature>
<evidence type="ECO:0000313" key="9">
    <source>
        <dbReference type="EMBL" id="CDM69494.1"/>
    </source>
</evidence>
<feature type="binding site" evidence="7">
    <location>
        <position position="65"/>
    </location>
    <ligand>
        <name>shikimate</name>
        <dbReference type="ChEBI" id="CHEBI:36208"/>
    </ligand>
</feature>
<dbReference type="Pfam" id="PF08501">
    <property type="entry name" value="Shikimate_dh_N"/>
    <property type="match status" value="1"/>
</dbReference>
<evidence type="ECO:0000256" key="1">
    <source>
        <dbReference type="ARBA" id="ARBA00004871"/>
    </source>
</evidence>
<comment type="subunit">
    <text evidence="7">Homodimer.</text>
</comment>
<dbReference type="STRING" id="1216932.CM240_2357"/>
<keyword evidence="3 7" id="KW-0028">Amino-acid biosynthesis</keyword>